<dbReference type="SMART" id="SM00354">
    <property type="entry name" value="HTH_LACI"/>
    <property type="match status" value="1"/>
</dbReference>
<dbReference type="OrthoDB" id="2854648at2"/>
<organism evidence="5 6">
    <name type="scientific">Modestobacter caceresii</name>
    <dbReference type="NCBI Taxonomy" id="1522368"/>
    <lineage>
        <taxon>Bacteria</taxon>
        <taxon>Bacillati</taxon>
        <taxon>Actinomycetota</taxon>
        <taxon>Actinomycetes</taxon>
        <taxon>Geodermatophilales</taxon>
        <taxon>Geodermatophilaceae</taxon>
        <taxon>Modestobacter</taxon>
    </lineage>
</organism>
<feature type="domain" description="HTH lacI-type" evidence="4">
    <location>
        <begin position="1"/>
        <end position="54"/>
    </location>
</feature>
<name>A0A098Y7T1_9ACTN</name>
<dbReference type="InterPro" id="IPR000843">
    <property type="entry name" value="HTH_LacI"/>
</dbReference>
<dbReference type="EMBL" id="JPMX01000049">
    <property type="protein sequence ID" value="KGH46490.1"/>
    <property type="molecule type" value="Genomic_DNA"/>
</dbReference>
<keyword evidence="6" id="KW-1185">Reference proteome</keyword>
<dbReference type="PROSITE" id="PS50932">
    <property type="entry name" value="HTH_LACI_2"/>
    <property type="match status" value="1"/>
</dbReference>
<dbReference type="Pfam" id="PF00356">
    <property type="entry name" value="LacI"/>
    <property type="match status" value="1"/>
</dbReference>
<evidence type="ECO:0000256" key="3">
    <source>
        <dbReference type="ARBA" id="ARBA00023163"/>
    </source>
</evidence>
<sequence>MPDVAQAAGVSAMTVSYVYNKPDRVAPDTQRRVLEAADELGYAGPNAAARNLRRGRTGNIGVVLGERLSYAFADPQATVFLAGVAEVCAEHGQGLTLIPVTGGASDVGRVQQAAVDGFIVWTTTDDDPVLAAVRASGLPAVVHGGPAVEGLHLVAIDDRAAAAAVAAIGLRNATAPAVVSFPLNRDRRPQLLLGPDPQAATYPVTRARLAGYRDAVRSAGLDWASTPVLILARNDRAEATRALDQLPSTTDTVLAMSDELALGALDAPFLDASRFAVTGWDDSPTAPRLTTVAQSLRDQGSQCARLVLGDPPGPPPAWEVITRESAR</sequence>
<dbReference type="CDD" id="cd06279">
    <property type="entry name" value="PBP1_LacI-like"/>
    <property type="match status" value="1"/>
</dbReference>
<dbReference type="SUPFAM" id="SSF53822">
    <property type="entry name" value="Periplasmic binding protein-like I"/>
    <property type="match status" value="1"/>
</dbReference>
<protein>
    <submittedName>
        <fullName evidence="5">LacI family transcriptional regulator</fullName>
    </submittedName>
</protein>
<dbReference type="Proteomes" id="UP000029713">
    <property type="component" value="Unassembled WGS sequence"/>
</dbReference>
<comment type="caution">
    <text evidence="5">The sequence shown here is derived from an EMBL/GenBank/DDBJ whole genome shotgun (WGS) entry which is preliminary data.</text>
</comment>
<dbReference type="GO" id="GO:0003700">
    <property type="term" value="F:DNA-binding transcription factor activity"/>
    <property type="evidence" value="ECO:0007669"/>
    <property type="project" value="TreeGrafter"/>
</dbReference>
<proteinExistence type="predicted"/>
<keyword evidence="2" id="KW-0238">DNA-binding</keyword>
<keyword evidence="3" id="KW-0804">Transcription</keyword>
<dbReference type="InterPro" id="IPR046335">
    <property type="entry name" value="LacI/GalR-like_sensor"/>
</dbReference>
<dbReference type="Pfam" id="PF13377">
    <property type="entry name" value="Peripla_BP_3"/>
    <property type="match status" value="1"/>
</dbReference>
<dbReference type="InterPro" id="IPR028082">
    <property type="entry name" value="Peripla_BP_I"/>
</dbReference>
<keyword evidence="1" id="KW-0805">Transcription regulation</keyword>
<evidence type="ECO:0000259" key="4">
    <source>
        <dbReference type="PROSITE" id="PS50932"/>
    </source>
</evidence>
<dbReference type="Gene3D" id="3.40.50.2300">
    <property type="match status" value="2"/>
</dbReference>
<evidence type="ECO:0000313" key="5">
    <source>
        <dbReference type="EMBL" id="KGH46490.1"/>
    </source>
</evidence>
<evidence type="ECO:0000256" key="1">
    <source>
        <dbReference type="ARBA" id="ARBA00023015"/>
    </source>
</evidence>
<gene>
    <name evidence="5" type="ORF">IN07_12030</name>
</gene>
<dbReference type="SUPFAM" id="SSF47413">
    <property type="entry name" value="lambda repressor-like DNA-binding domains"/>
    <property type="match status" value="1"/>
</dbReference>
<dbReference type="CDD" id="cd01392">
    <property type="entry name" value="HTH_LacI"/>
    <property type="match status" value="1"/>
</dbReference>
<dbReference type="InterPro" id="IPR010982">
    <property type="entry name" value="Lambda_DNA-bd_dom_sf"/>
</dbReference>
<reference evidence="5 6" key="1">
    <citation type="submission" date="2014-07" db="EMBL/GenBank/DDBJ databases">
        <title>Biosystematic studies on Modestobacter strains isolated from extreme hyper-arid desert soil and from historic building.</title>
        <authorList>
            <person name="Bukarasam K."/>
            <person name="Bull A."/>
            <person name="Girard G."/>
            <person name="van Wezel G."/>
            <person name="Goodfellow M."/>
        </authorList>
    </citation>
    <scope>NUCLEOTIDE SEQUENCE [LARGE SCALE GENOMIC DNA]</scope>
    <source>
        <strain evidence="5 6">KNN45-2b</strain>
    </source>
</reference>
<dbReference type="PANTHER" id="PTHR30146">
    <property type="entry name" value="LACI-RELATED TRANSCRIPTIONAL REPRESSOR"/>
    <property type="match status" value="1"/>
</dbReference>
<dbReference type="STRING" id="1522368.IN07_12030"/>
<accession>A0A098Y7T1</accession>
<dbReference type="PANTHER" id="PTHR30146:SF138">
    <property type="entry name" value="TRANSCRIPTIONAL REGULATORY PROTEIN"/>
    <property type="match status" value="1"/>
</dbReference>
<evidence type="ECO:0000256" key="2">
    <source>
        <dbReference type="ARBA" id="ARBA00023125"/>
    </source>
</evidence>
<dbReference type="GO" id="GO:0000976">
    <property type="term" value="F:transcription cis-regulatory region binding"/>
    <property type="evidence" value="ECO:0007669"/>
    <property type="project" value="TreeGrafter"/>
</dbReference>
<dbReference type="AlphaFoldDB" id="A0A098Y7T1"/>
<dbReference type="Gene3D" id="1.10.260.40">
    <property type="entry name" value="lambda repressor-like DNA-binding domains"/>
    <property type="match status" value="1"/>
</dbReference>
<evidence type="ECO:0000313" key="6">
    <source>
        <dbReference type="Proteomes" id="UP000029713"/>
    </source>
</evidence>